<proteinExistence type="predicted"/>
<organism evidence="1 2">
    <name type="scientific">Anopheles dirus</name>
    <dbReference type="NCBI Taxonomy" id="7168"/>
    <lineage>
        <taxon>Eukaryota</taxon>
        <taxon>Metazoa</taxon>
        <taxon>Ecdysozoa</taxon>
        <taxon>Arthropoda</taxon>
        <taxon>Hexapoda</taxon>
        <taxon>Insecta</taxon>
        <taxon>Pterygota</taxon>
        <taxon>Neoptera</taxon>
        <taxon>Endopterygota</taxon>
        <taxon>Diptera</taxon>
        <taxon>Nematocera</taxon>
        <taxon>Culicoidea</taxon>
        <taxon>Culicidae</taxon>
        <taxon>Anophelinae</taxon>
        <taxon>Anopheles</taxon>
    </lineage>
</organism>
<dbReference type="EnsemblMetazoa" id="ADIR004306-RA">
    <property type="protein sequence ID" value="ADIR004306-PA"/>
    <property type="gene ID" value="ADIR004306"/>
</dbReference>
<protein>
    <submittedName>
        <fullName evidence="1">Uncharacterized protein</fullName>
    </submittedName>
</protein>
<evidence type="ECO:0000313" key="1">
    <source>
        <dbReference type="EnsemblMetazoa" id="ADIR004306-PA"/>
    </source>
</evidence>
<name>A0A182N9I0_9DIPT</name>
<evidence type="ECO:0000313" key="2">
    <source>
        <dbReference type="Proteomes" id="UP000075884"/>
    </source>
</evidence>
<dbReference type="VEuPathDB" id="VectorBase:ADIR004306"/>
<dbReference type="Proteomes" id="UP000075884">
    <property type="component" value="Unassembled WGS sequence"/>
</dbReference>
<sequence length="60" mass="6629">MRLDTRTEMVMDMEAAMPTETCTSTTIKGVFDCFVGSIIGSVVLSFLQPTIMSHVDLLTR</sequence>
<reference evidence="1" key="2">
    <citation type="submission" date="2020-05" db="UniProtKB">
        <authorList>
            <consortium name="EnsemblMetazoa"/>
        </authorList>
    </citation>
    <scope>IDENTIFICATION</scope>
    <source>
        <strain evidence="1">WRAIR2</strain>
    </source>
</reference>
<keyword evidence="2" id="KW-1185">Reference proteome</keyword>
<dbReference type="AlphaFoldDB" id="A0A182N9I0"/>
<reference evidence="2" key="1">
    <citation type="submission" date="2013-03" db="EMBL/GenBank/DDBJ databases">
        <title>The Genome Sequence of Anopheles dirus WRAIR2.</title>
        <authorList>
            <consortium name="The Broad Institute Genomics Platform"/>
            <person name="Neafsey D.E."/>
            <person name="Walton C."/>
            <person name="Walker B."/>
            <person name="Young S.K."/>
            <person name="Zeng Q."/>
            <person name="Gargeya S."/>
            <person name="Fitzgerald M."/>
            <person name="Haas B."/>
            <person name="Abouelleil A."/>
            <person name="Allen A.W."/>
            <person name="Alvarado L."/>
            <person name="Arachchi H.M."/>
            <person name="Berlin A.M."/>
            <person name="Chapman S.B."/>
            <person name="Gainer-Dewar J."/>
            <person name="Goldberg J."/>
            <person name="Griggs A."/>
            <person name="Gujja S."/>
            <person name="Hansen M."/>
            <person name="Howarth C."/>
            <person name="Imamovic A."/>
            <person name="Ireland A."/>
            <person name="Larimer J."/>
            <person name="McCowan C."/>
            <person name="Murphy C."/>
            <person name="Pearson M."/>
            <person name="Poon T.W."/>
            <person name="Priest M."/>
            <person name="Roberts A."/>
            <person name="Saif S."/>
            <person name="Shea T."/>
            <person name="Sisk P."/>
            <person name="Sykes S."/>
            <person name="Wortman J."/>
            <person name="Nusbaum C."/>
            <person name="Birren B."/>
        </authorList>
    </citation>
    <scope>NUCLEOTIDE SEQUENCE [LARGE SCALE GENOMIC DNA]</scope>
    <source>
        <strain evidence="2">WRAIR2</strain>
    </source>
</reference>
<accession>A0A182N9I0</accession>